<reference evidence="4" key="2">
    <citation type="journal article" date="2022" name="Microbiol. Resour. Announc.">
        <title>Genome Sequence of Cupriavidus campinensis Strain G5, a Member of a Bacterial Consortium Capable of Polyethylene Degradation.</title>
        <authorList>
            <person name="Schneider B."/>
            <person name="Pfeiffer F."/>
            <person name="Dyall-Smith M."/>
            <person name="Kunte H.J."/>
        </authorList>
    </citation>
    <scope>NUCLEOTIDE SEQUENCE</scope>
    <source>
        <strain evidence="4">G5</strain>
    </source>
</reference>
<reference evidence="3 5" key="1">
    <citation type="submission" date="2019-05" db="EMBL/GenBank/DDBJ databases">
        <title>Whole genome sequence analysis of Cupriavidus campinensis S14E4C strain.</title>
        <authorList>
            <person name="Abbaszade G."/>
            <person name="Szabo A."/>
            <person name="Toumi M."/>
            <person name="Toth E."/>
        </authorList>
    </citation>
    <scope>NUCLEOTIDE SEQUENCE [LARGE SCALE GENOMIC DNA]</scope>
    <source>
        <strain evidence="3 5">S14E4C</strain>
    </source>
</reference>
<gene>
    <name evidence="3" type="ORF">FGG12_00450</name>
    <name evidence="4" type="ORF">M5D45_08375</name>
</gene>
<protein>
    <submittedName>
        <fullName evidence="4">PaaI family thioesterase</fullName>
    </submittedName>
</protein>
<dbReference type="Proteomes" id="UP000318943">
    <property type="component" value="Unassembled WGS sequence"/>
</dbReference>
<dbReference type="InterPro" id="IPR029069">
    <property type="entry name" value="HotDog_dom_sf"/>
</dbReference>
<evidence type="ECO:0000313" key="6">
    <source>
        <dbReference type="Proteomes" id="UP001056132"/>
    </source>
</evidence>
<evidence type="ECO:0000313" key="4">
    <source>
        <dbReference type="EMBL" id="URF05790.1"/>
    </source>
</evidence>
<keyword evidence="5" id="KW-1185">Reference proteome</keyword>
<evidence type="ECO:0000313" key="3">
    <source>
        <dbReference type="EMBL" id="TSP14173.1"/>
    </source>
</evidence>
<evidence type="ECO:0000256" key="1">
    <source>
        <dbReference type="ARBA" id="ARBA00022801"/>
    </source>
</evidence>
<dbReference type="EMBL" id="VCIZ01000001">
    <property type="protein sequence ID" value="TSP14173.1"/>
    <property type="molecule type" value="Genomic_DNA"/>
</dbReference>
<dbReference type="CDD" id="cd03443">
    <property type="entry name" value="PaaI_thioesterase"/>
    <property type="match status" value="1"/>
</dbReference>
<dbReference type="InterPro" id="IPR006683">
    <property type="entry name" value="Thioestr_dom"/>
</dbReference>
<feature type="domain" description="Thioesterase" evidence="2">
    <location>
        <begin position="55"/>
        <end position="127"/>
    </location>
</feature>
<dbReference type="Gene3D" id="3.10.129.10">
    <property type="entry name" value="Hotdog Thioesterase"/>
    <property type="match status" value="1"/>
</dbReference>
<organism evidence="4 6">
    <name type="scientific">Cupriavidus campinensis</name>
    <dbReference type="NCBI Taxonomy" id="151783"/>
    <lineage>
        <taxon>Bacteria</taxon>
        <taxon>Pseudomonadati</taxon>
        <taxon>Pseudomonadota</taxon>
        <taxon>Betaproteobacteria</taxon>
        <taxon>Burkholderiales</taxon>
        <taxon>Burkholderiaceae</taxon>
        <taxon>Cupriavidus</taxon>
    </lineage>
</organism>
<dbReference type="Pfam" id="PF03061">
    <property type="entry name" value="4HBT"/>
    <property type="match status" value="1"/>
</dbReference>
<accession>A0AAE9L463</accession>
<evidence type="ECO:0000313" key="5">
    <source>
        <dbReference type="Proteomes" id="UP000318943"/>
    </source>
</evidence>
<evidence type="ECO:0000259" key="2">
    <source>
        <dbReference type="Pfam" id="PF03061"/>
    </source>
</evidence>
<dbReference type="EMBL" id="CP097330">
    <property type="protein sequence ID" value="URF05790.1"/>
    <property type="molecule type" value="Genomic_DNA"/>
</dbReference>
<dbReference type="PANTHER" id="PTHR43240">
    <property type="entry name" value="1,4-DIHYDROXY-2-NAPHTHOYL-COA THIOESTERASE 1"/>
    <property type="match status" value="1"/>
</dbReference>
<proteinExistence type="predicted"/>
<reference evidence="4" key="3">
    <citation type="submission" date="2022-05" db="EMBL/GenBank/DDBJ databases">
        <authorList>
            <person name="Kunte H.-J."/>
        </authorList>
    </citation>
    <scope>NUCLEOTIDE SEQUENCE</scope>
    <source>
        <strain evidence="4">G5</strain>
    </source>
</reference>
<dbReference type="GO" id="GO:0016289">
    <property type="term" value="F:acyl-CoA hydrolase activity"/>
    <property type="evidence" value="ECO:0007669"/>
    <property type="project" value="UniProtKB-ARBA"/>
</dbReference>
<dbReference type="RefSeq" id="WP_144195135.1">
    <property type="nucleotide sequence ID" value="NZ_CAJPVH010000011.1"/>
</dbReference>
<dbReference type="NCBIfam" id="TIGR00369">
    <property type="entry name" value="unchar_dom_1"/>
    <property type="match status" value="1"/>
</dbReference>
<dbReference type="KEGG" id="ccam:M5D45_08375"/>
<dbReference type="AlphaFoldDB" id="A0AAE9L463"/>
<dbReference type="Proteomes" id="UP001056132">
    <property type="component" value="Chromosome 1"/>
</dbReference>
<dbReference type="InterPro" id="IPR003736">
    <property type="entry name" value="PAAI_dom"/>
</dbReference>
<name>A0AAE9L463_9BURK</name>
<keyword evidence="1" id="KW-0378">Hydrolase</keyword>
<dbReference type="SUPFAM" id="SSF54637">
    <property type="entry name" value="Thioesterase/thiol ester dehydrase-isomerase"/>
    <property type="match status" value="1"/>
</dbReference>
<sequence>MPESTVDPRLAAMVASVLMESPVARTLGIRLDALAVDRVELVLPFSPNNVTVRKVVHGGVIATLIDVAGAAAAFSNVDLEVVRGGATGALSIQYLAPADGVALRAVAEVIRRGKRQVSLEVSVYADGADEGPLVAKALMTTALF</sequence>